<reference evidence="4 5" key="1">
    <citation type="submission" date="2014-10" db="EMBL/GenBank/DDBJ databases">
        <title>Draft genome of the hookworm Ancylostoma caninum.</title>
        <authorList>
            <person name="Mitreva M."/>
        </authorList>
    </citation>
    <scope>NUCLEOTIDE SEQUENCE [LARGE SCALE GENOMIC DNA]</scope>
    <source>
        <strain evidence="4 5">Baltimore</strain>
    </source>
</reference>
<dbReference type="InterPro" id="IPR000798">
    <property type="entry name" value="Ez/rad/moesin-like"/>
</dbReference>
<dbReference type="InterPro" id="IPR011174">
    <property type="entry name" value="ERM"/>
</dbReference>
<proteinExistence type="predicted"/>
<protein>
    <submittedName>
        <fullName evidence="4">Ezrin/radixin/moesin family protein</fullName>
    </submittedName>
</protein>
<feature type="domain" description="Ezrin/radixin/moesin C-terminal" evidence="2">
    <location>
        <begin position="179"/>
        <end position="253"/>
    </location>
</feature>
<dbReference type="Gene3D" id="6.10.360.10">
    <property type="match status" value="1"/>
</dbReference>
<dbReference type="Pfam" id="PF00769">
    <property type="entry name" value="ERM_C"/>
    <property type="match status" value="1"/>
</dbReference>
<dbReference type="PRINTS" id="PR00661">
    <property type="entry name" value="ERMFAMILY"/>
</dbReference>
<evidence type="ECO:0000313" key="5">
    <source>
        <dbReference type="Proteomes" id="UP000252519"/>
    </source>
</evidence>
<dbReference type="SUPFAM" id="SSF48678">
    <property type="entry name" value="Moesin tail domain"/>
    <property type="match status" value="1"/>
</dbReference>
<dbReference type="Proteomes" id="UP000252519">
    <property type="component" value="Unassembled WGS sequence"/>
</dbReference>
<name>A0A368H100_ANCCA</name>
<evidence type="ECO:0000256" key="1">
    <source>
        <dbReference type="SAM" id="Coils"/>
    </source>
</evidence>
<dbReference type="STRING" id="29170.A0A368H100"/>
<dbReference type="InterPro" id="IPR008954">
    <property type="entry name" value="Moesin_tail_sf"/>
</dbReference>
<evidence type="ECO:0000259" key="2">
    <source>
        <dbReference type="Pfam" id="PF00769"/>
    </source>
</evidence>
<organism evidence="4 5">
    <name type="scientific">Ancylostoma caninum</name>
    <name type="common">Dog hookworm</name>
    <dbReference type="NCBI Taxonomy" id="29170"/>
    <lineage>
        <taxon>Eukaryota</taxon>
        <taxon>Metazoa</taxon>
        <taxon>Ecdysozoa</taxon>
        <taxon>Nematoda</taxon>
        <taxon>Chromadorea</taxon>
        <taxon>Rhabditida</taxon>
        <taxon>Rhabditina</taxon>
        <taxon>Rhabditomorpha</taxon>
        <taxon>Strongyloidea</taxon>
        <taxon>Ancylostomatidae</taxon>
        <taxon>Ancylostomatinae</taxon>
        <taxon>Ancylostoma</taxon>
    </lineage>
</organism>
<sequence>MSAREQAEARQREAEDRMRRMAEDMERAKRELLEAQNTIHNLEMQLRQLHSLFTTHFLLFKAKEALENKEIELRELTAQLQSEKMMSDEERRRLREEVAQRENEVQEMRTEVQRQTEVTHRLQDEVEAARREALMQHSSVVNHTTHIHHTMLTREDNHTDEDENCMTELTNEADQHVPQRELDRITAAEQNQSIKTKLEMLTRELEVVKDERAVTDYDVLHMENKRAGRDKYKTLRQIRGGNTKRRIDQYENM</sequence>
<evidence type="ECO:0000259" key="3">
    <source>
        <dbReference type="Pfam" id="PF20492"/>
    </source>
</evidence>
<gene>
    <name evidence="4" type="ORF">ANCCAN_03508</name>
</gene>
<dbReference type="PANTHER" id="PTHR23281">
    <property type="entry name" value="MERLIN/MOESIN/EZRIN/RADIXIN"/>
    <property type="match status" value="1"/>
</dbReference>
<dbReference type="GO" id="GO:0003779">
    <property type="term" value="F:actin binding"/>
    <property type="evidence" value="ECO:0007669"/>
    <property type="project" value="InterPro"/>
</dbReference>
<dbReference type="InterPro" id="IPR046810">
    <property type="entry name" value="ERM_helical"/>
</dbReference>
<dbReference type="InterPro" id="IPR011259">
    <property type="entry name" value="ERM_C_dom"/>
</dbReference>
<evidence type="ECO:0000313" key="4">
    <source>
        <dbReference type="EMBL" id="RCN50286.1"/>
    </source>
</evidence>
<dbReference type="OrthoDB" id="5839069at2759"/>
<keyword evidence="1" id="KW-0175">Coiled coil</keyword>
<keyword evidence="5" id="KW-1185">Reference proteome</keyword>
<feature type="domain" description="Ezrin/radixin/moesin alpha-helical" evidence="3">
    <location>
        <begin position="4"/>
        <end position="132"/>
    </location>
</feature>
<feature type="coiled-coil region" evidence="1">
    <location>
        <begin position="4"/>
        <end position="132"/>
    </location>
</feature>
<dbReference type="AlphaFoldDB" id="A0A368H100"/>
<dbReference type="EMBL" id="JOJR01000024">
    <property type="protein sequence ID" value="RCN50286.1"/>
    <property type="molecule type" value="Genomic_DNA"/>
</dbReference>
<dbReference type="Pfam" id="PF20492">
    <property type="entry name" value="ERM_helical"/>
    <property type="match status" value="1"/>
</dbReference>
<accession>A0A368H100</accession>
<comment type="caution">
    <text evidence="4">The sequence shown here is derived from an EMBL/GenBank/DDBJ whole genome shotgun (WGS) entry which is preliminary data.</text>
</comment>